<comment type="caution">
    <text evidence="1">The sequence shown here is derived from an EMBL/GenBank/DDBJ whole genome shotgun (WGS) entry which is preliminary data.</text>
</comment>
<proteinExistence type="predicted"/>
<sequence length="85" mass="9652">MGPSQRIERHGHCAPRCFTSYEIFKLGCHQNMSHVFILKFAAMHGVSKQAAAKWKTRGLIVLIDGKVDVSASNEKLKFASSWWEF</sequence>
<dbReference type="Proteomes" id="UP000571084">
    <property type="component" value="Unassembled WGS sequence"/>
</dbReference>
<accession>A0A840RUK0</accession>
<dbReference type="RefSeq" id="WP_168055712.1">
    <property type="nucleotide sequence ID" value="NZ_JAAOZT010000007.1"/>
</dbReference>
<evidence type="ECO:0008006" key="3">
    <source>
        <dbReference type="Google" id="ProtNLM"/>
    </source>
</evidence>
<organism evidence="1 2">
    <name type="scientific">Glaciimonas immobilis</name>
    <dbReference type="NCBI Taxonomy" id="728004"/>
    <lineage>
        <taxon>Bacteria</taxon>
        <taxon>Pseudomonadati</taxon>
        <taxon>Pseudomonadota</taxon>
        <taxon>Betaproteobacteria</taxon>
        <taxon>Burkholderiales</taxon>
        <taxon>Oxalobacteraceae</taxon>
        <taxon>Glaciimonas</taxon>
    </lineage>
</organism>
<reference evidence="1 2" key="1">
    <citation type="submission" date="2020-08" db="EMBL/GenBank/DDBJ databases">
        <title>Genomic Encyclopedia of Type Strains, Phase IV (KMG-IV): sequencing the most valuable type-strain genomes for metagenomic binning, comparative biology and taxonomic classification.</title>
        <authorList>
            <person name="Goeker M."/>
        </authorList>
    </citation>
    <scope>NUCLEOTIDE SEQUENCE [LARGE SCALE GENOMIC DNA]</scope>
    <source>
        <strain evidence="1 2">DSM 23240</strain>
    </source>
</reference>
<keyword evidence="2" id="KW-1185">Reference proteome</keyword>
<dbReference type="EMBL" id="JACHHQ010000005">
    <property type="protein sequence ID" value="MBB5200842.1"/>
    <property type="molecule type" value="Genomic_DNA"/>
</dbReference>
<evidence type="ECO:0000313" key="1">
    <source>
        <dbReference type="EMBL" id="MBB5200842.1"/>
    </source>
</evidence>
<protein>
    <recommendedName>
        <fullName evidence="3">DNA-binding protein</fullName>
    </recommendedName>
</protein>
<dbReference type="AlphaFoldDB" id="A0A840RUK0"/>
<name>A0A840RUK0_9BURK</name>
<gene>
    <name evidence="1" type="ORF">HNR39_002684</name>
</gene>
<evidence type="ECO:0000313" key="2">
    <source>
        <dbReference type="Proteomes" id="UP000571084"/>
    </source>
</evidence>